<feature type="transmembrane region" description="Helical" evidence="1">
    <location>
        <begin position="6"/>
        <end position="22"/>
    </location>
</feature>
<keyword evidence="1" id="KW-1133">Transmembrane helix</keyword>
<keyword evidence="3" id="KW-1185">Reference proteome</keyword>
<evidence type="ECO:0000313" key="2">
    <source>
        <dbReference type="EMBL" id="GGF17127.1"/>
    </source>
</evidence>
<protein>
    <recommendedName>
        <fullName evidence="4">DUF1453 domain-containing protein</fullName>
    </recommendedName>
</protein>
<evidence type="ECO:0008006" key="4">
    <source>
        <dbReference type="Google" id="ProtNLM"/>
    </source>
</evidence>
<keyword evidence="1" id="KW-0812">Transmembrane</keyword>
<sequence length="172" mass="18192">MNTQLLVNAALIVVAVGWMGLRQLNWRPVELARMWRSPLILGAIGLVTLVNSSNLSHITTFDVGVLVFEIIISLAVGSALGVMAKFRPITAQGRAEAHDDGGATLESRTGWWGFALWVAFIVLRIGIDVGAGAMGSQIASSTAMILILLAANRVARSAVFAARIGRLTSVGV</sequence>
<dbReference type="AlphaFoldDB" id="A0A917B3B1"/>
<dbReference type="RefSeq" id="WP_188674384.1">
    <property type="nucleotide sequence ID" value="NZ_BMGP01000002.1"/>
</dbReference>
<feature type="transmembrane region" description="Helical" evidence="1">
    <location>
        <begin position="133"/>
        <end position="151"/>
    </location>
</feature>
<dbReference type="Proteomes" id="UP000598775">
    <property type="component" value="Unassembled WGS sequence"/>
</dbReference>
<feature type="transmembrane region" description="Helical" evidence="1">
    <location>
        <begin position="34"/>
        <end position="51"/>
    </location>
</feature>
<comment type="caution">
    <text evidence="2">The sequence shown here is derived from an EMBL/GenBank/DDBJ whole genome shotgun (WGS) entry which is preliminary data.</text>
</comment>
<dbReference type="EMBL" id="BMGP01000002">
    <property type="protein sequence ID" value="GGF17127.1"/>
    <property type="molecule type" value="Genomic_DNA"/>
</dbReference>
<evidence type="ECO:0000256" key="1">
    <source>
        <dbReference type="SAM" id="Phobius"/>
    </source>
</evidence>
<proteinExistence type="predicted"/>
<keyword evidence="1" id="KW-0472">Membrane</keyword>
<name>A0A917B3B1_9MICO</name>
<feature type="transmembrane region" description="Helical" evidence="1">
    <location>
        <begin position="110"/>
        <end position="127"/>
    </location>
</feature>
<reference evidence="2 3" key="1">
    <citation type="journal article" date="2014" name="Int. J. Syst. Evol. Microbiol.">
        <title>Complete genome sequence of Corynebacterium casei LMG S-19264T (=DSM 44701T), isolated from a smear-ripened cheese.</title>
        <authorList>
            <consortium name="US DOE Joint Genome Institute (JGI-PGF)"/>
            <person name="Walter F."/>
            <person name="Albersmeier A."/>
            <person name="Kalinowski J."/>
            <person name="Ruckert C."/>
        </authorList>
    </citation>
    <scope>NUCLEOTIDE SEQUENCE [LARGE SCALE GENOMIC DNA]</scope>
    <source>
        <strain evidence="2 3">CGMCC 1.12976</strain>
    </source>
</reference>
<feature type="transmembrane region" description="Helical" evidence="1">
    <location>
        <begin position="63"/>
        <end position="84"/>
    </location>
</feature>
<organism evidence="2 3">
    <name type="scientific">Subtercola lobariae</name>
    <dbReference type="NCBI Taxonomy" id="1588641"/>
    <lineage>
        <taxon>Bacteria</taxon>
        <taxon>Bacillati</taxon>
        <taxon>Actinomycetota</taxon>
        <taxon>Actinomycetes</taxon>
        <taxon>Micrococcales</taxon>
        <taxon>Microbacteriaceae</taxon>
        <taxon>Subtercola</taxon>
    </lineage>
</organism>
<accession>A0A917B3B1</accession>
<evidence type="ECO:0000313" key="3">
    <source>
        <dbReference type="Proteomes" id="UP000598775"/>
    </source>
</evidence>
<gene>
    <name evidence="2" type="ORF">GCM10011399_08550</name>
</gene>